<evidence type="ECO:0000259" key="3">
    <source>
        <dbReference type="PROSITE" id="PS51201"/>
    </source>
</evidence>
<evidence type="ECO:0000313" key="5">
    <source>
        <dbReference type="Proteomes" id="UP000236724"/>
    </source>
</evidence>
<protein>
    <submittedName>
        <fullName evidence="4">Voltage-gated potassium channel</fullName>
    </submittedName>
</protein>
<dbReference type="Pfam" id="PF02254">
    <property type="entry name" value="TrkA_N"/>
    <property type="match status" value="1"/>
</dbReference>
<dbReference type="GO" id="GO:0005886">
    <property type="term" value="C:plasma membrane"/>
    <property type="evidence" value="ECO:0007669"/>
    <property type="project" value="UniProtKB-SubCell"/>
</dbReference>
<keyword evidence="2" id="KW-0472">Membrane</keyword>
<dbReference type="EMBL" id="FMSV02000558">
    <property type="protein sequence ID" value="SEH09062.1"/>
    <property type="molecule type" value="Genomic_DNA"/>
</dbReference>
<dbReference type="GO" id="GO:0034220">
    <property type="term" value="P:monoatomic ion transmembrane transport"/>
    <property type="evidence" value="ECO:0007669"/>
    <property type="project" value="UniProtKB-KW"/>
</dbReference>
<dbReference type="PROSITE" id="PS51201">
    <property type="entry name" value="RCK_N"/>
    <property type="match status" value="1"/>
</dbReference>
<dbReference type="Gene3D" id="1.10.287.70">
    <property type="match status" value="1"/>
</dbReference>
<sequence length="341" mass="37973">MFLFKVFLKNYKAIKLVRENKTIVLIFLGFSVLFAIYMMAFEGLNLIDSYYFLVTTATTVGYGDISPKSDVGKLLVTIYMVIGIALLGLFLGKITDLMVDISSKRKKGLIKMKTRVDLIIAGYPGDEKVSNIITELRNDERYKKATIVCVNRLIEEKSPWMNALDVDYVHGVASDISILEAAGIKNAKTVLILANDPGSIESDDLNTSICAVISRINPTVRTIIEKVRQDDMLFKIANADTIVDIAPASVLAQEILDPGAIELQNAIFSTDTQGTQFNFTYEGEEIRWSDLALSILKRDAIPEGFKNPGAVNFNLLPRQEDKVQSQALVKYRGIELIKDML</sequence>
<dbReference type="SUPFAM" id="SSF51735">
    <property type="entry name" value="NAD(P)-binding Rossmann-fold domains"/>
    <property type="match status" value="1"/>
</dbReference>
<keyword evidence="4" id="KW-0813">Transport</keyword>
<dbReference type="Proteomes" id="UP000236724">
    <property type="component" value="Unassembled WGS sequence"/>
</dbReference>
<feature type="transmembrane region" description="Helical" evidence="2">
    <location>
        <begin position="21"/>
        <end position="40"/>
    </location>
</feature>
<evidence type="ECO:0000313" key="4">
    <source>
        <dbReference type="EMBL" id="SEH09062.1"/>
    </source>
</evidence>
<dbReference type="OrthoDB" id="9799090at2"/>
<dbReference type="SUPFAM" id="SSF81324">
    <property type="entry name" value="Voltage-gated potassium channels"/>
    <property type="match status" value="1"/>
</dbReference>
<dbReference type="InterPro" id="IPR003148">
    <property type="entry name" value="RCK_N"/>
</dbReference>
<organism evidence="4 5">
    <name type="scientific">Candidatus Venteria ishoeyi</name>
    <dbReference type="NCBI Taxonomy" id="1899563"/>
    <lineage>
        <taxon>Bacteria</taxon>
        <taxon>Pseudomonadati</taxon>
        <taxon>Pseudomonadota</taxon>
        <taxon>Gammaproteobacteria</taxon>
        <taxon>Thiotrichales</taxon>
        <taxon>Thiotrichaceae</taxon>
        <taxon>Venteria</taxon>
    </lineage>
</organism>
<reference evidence="4 5" key="1">
    <citation type="submission" date="2016-10" db="EMBL/GenBank/DDBJ databases">
        <authorList>
            <person name="de Groot N.N."/>
        </authorList>
    </citation>
    <scope>NUCLEOTIDE SEQUENCE [LARGE SCALE GENOMIC DNA]</scope>
    <source>
        <strain evidence="4">MBHS1</strain>
    </source>
</reference>
<dbReference type="PANTHER" id="PTHR43833">
    <property type="entry name" value="POTASSIUM CHANNEL PROTEIN 2-RELATED-RELATED"/>
    <property type="match status" value="1"/>
</dbReference>
<proteinExistence type="predicted"/>
<dbReference type="InterPro" id="IPR013099">
    <property type="entry name" value="K_chnl_dom"/>
</dbReference>
<keyword evidence="4" id="KW-0407">Ion channel</keyword>
<dbReference type="InterPro" id="IPR036291">
    <property type="entry name" value="NAD(P)-bd_dom_sf"/>
</dbReference>
<dbReference type="RefSeq" id="WP_103922559.1">
    <property type="nucleotide sequence ID" value="NZ_FMSV02000558.1"/>
</dbReference>
<gene>
    <name evidence="4" type="ORF">MBHS_04955</name>
</gene>
<keyword evidence="4" id="KW-0406">Ion transport</keyword>
<feature type="domain" description="RCK N-terminal" evidence="3">
    <location>
        <begin position="115"/>
        <end position="247"/>
    </location>
</feature>
<evidence type="ECO:0000256" key="1">
    <source>
        <dbReference type="ARBA" id="ARBA00004651"/>
    </source>
</evidence>
<feature type="transmembrane region" description="Helical" evidence="2">
    <location>
        <begin position="76"/>
        <end position="99"/>
    </location>
</feature>
<name>A0A1H6FG68_9GAMM</name>
<keyword evidence="2" id="KW-1133">Transmembrane helix</keyword>
<comment type="subcellular location">
    <subcellularLocation>
        <location evidence="1">Cell membrane</location>
        <topology evidence="1">Multi-pass membrane protein</topology>
    </subcellularLocation>
</comment>
<dbReference type="GO" id="GO:0006813">
    <property type="term" value="P:potassium ion transport"/>
    <property type="evidence" value="ECO:0007669"/>
    <property type="project" value="InterPro"/>
</dbReference>
<evidence type="ECO:0000256" key="2">
    <source>
        <dbReference type="SAM" id="Phobius"/>
    </source>
</evidence>
<keyword evidence="5" id="KW-1185">Reference proteome</keyword>
<accession>A0A1H6FG68</accession>
<dbReference type="AlphaFoldDB" id="A0A1H6FG68"/>
<dbReference type="Pfam" id="PF07885">
    <property type="entry name" value="Ion_trans_2"/>
    <property type="match status" value="1"/>
</dbReference>
<dbReference type="InterPro" id="IPR050721">
    <property type="entry name" value="Trk_Ktr_HKT_K-transport"/>
</dbReference>
<keyword evidence="2" id="KW-0812">Transmembrane</keyword>
<dbReference type="Gene3D" id="3.40.50.720">
    <property type="entry name" value="NAD(P)-binding Rossmann-like Domain"/>
    <property type="match status" value="1"/>
</dbReference>